<keyword evidence="2" id="KW-1185">Reference proteome</keyword>
<organism evidence="1 2">
    <name type="scientific">Racocetra persica</name>
    <dbReference type="NCBI Taxonomy" id="160502"/>
    <lineage>
        <taxon>Eukaryota</taxon>
        <taxon>Fungi</taxon>
        <taxon>Fungi incertae sedis</taxon>
        <taxon>Mucoromycota</taxon>
        <taxon>Glomeromycotina</taxon>
        <taxon>Glomeromycetes</taxon>
        <taxon>Diversisporales</taxon>
        <taxon>Gigasporaceae</taxon>
        <taxon>Racocetra</taxon>
    </lineage>
</organism>
<feature type="non-terminal residue" evidence="1">
    <location>
        <position position="137"/>
    </location>
</feature>
<gene>
    <name evidence="1" type="ORF">RPERSI_LOCUS29073</name>
</gene>
<proteinExistence type="predicted"/>
<reference evidence="1" key="1">
    <citation type="submission" date="2021-06" db="EMBL/GenBank/DDBJ databases">
        <authorList>
            <person name="Kallberg Y."/>
            <person name="Tangrot J."/>
            <person name="Rosling A."/>
        </authorList>
    </citation>
    <scope>NUCLEOTIDE SEQUENCE</scope>
    <source>
        <strain evidence="1">MA461A</strain>
    </source>
</reference>
<accession>A0ACA9SB67</accession>
<dbReference type="Proteomes" id="UP000789920">
    <property type="component" value="Unassembled WGS sequence"/>
</dbReference>
<sequence length="137" mass="15242">PEILDENGLQIQPPGMNMISLPFADDMRPIPPKTEISPDLNRFFNVLQDMALNKDIEPETETNDATLPKYNAINKRAGEFIKVFNKEAETQSQETIPSQTDLESVGSYRASSSRVFRSLTSSQGSQADISTLYESGK</sequence>
<feature type="non-terminal residue" evidence="1">
    <location>
        <position position="1"/>
    </location>
</feature>
<dbReference type="EMBL" id="CAJVQC010108194">
    <property type="protein sequence ID" value="CAG8834094.1"/>
    <property type="molecule type" value="Genomic_DNA"/>
</dbReference>
<evidence type="ECO:0000313" key="2">
    <source>
        <dbReference type="Proteomes" id="UP000789920"/>
    </source>
</evidence>
<protein>
    <submittedName>
        <fullName evidence="1">31369_t:CDS:1</fullName>
    </submittedName>
</protein>
<name>A0ACA9SB67_9GLOM</name>
<comment type="caution">
    <text evidence="1">The sequence shown here is derived from an EMBL/GenBank/DDBJ whole genome shotgun (WGS) entry which is preliminary data.</text>
</comment>
<evidence type="ECO:0000313" key="1">
    <source>
        <dbReference type="EMBL" id="CAG8834094.1"/>
    </source>
</evidence>